<comment type="caution">
    <text evidence="1">The sequence shown here is derived from an EMBL/GenBank/DDBJ whole genome shotgun (WGS) entry which is preliminary data.</text>
</comment>
<sequence>MMLLVALALFADSGIPYSTMPTIGQPPERCVPKDRRVRGKAETPSLRKLNELPDAEPQYTVLREINGCPIPAKVNAKSAKPR</sequence>
<dbReference type="PATRIC" id="fig|33051.3.peg.3057"/>
<evidence type="ECO:0000313" key="2">
    <source>
        <dbReference type="Proteomes" id="UP000072867"/>
    </source>
</evidence>
<accession>A0A147HY83</accession>
<dbReference type="STRING" id="33051.SB4_02990"/>
<dbReference type="AlphaFoldDB" id="A0A147HY83"/>
<name>A0A147HY83_9SPHN</name>
<dbReference type="EMBL" id="LDTD01000060">
    <property type="protein sequence ID" value="KTT69860.1"/>
    <property type="molecule type" value="Genomic_DNA"/>
</dbReference>
<reference evidence="1 2" key="1">
    <citation type="journal article" date="2016" name="Front. Microbiol.">
        <title>Genomic Resource of Rice Seed Associated Bacteria.</title>
        <authorList>
            <person name="Midha S."/>
            <person name="Bansal K."/>
            <person name="Sharma S."/>
            <person name="Kumar N."/>
            <person name="Patil P.P."/>
            <person name="Chaudhry V."/>
            <person name="Patil P.B."/>
        </authorList>
    </citation>
    <scope>NUCLEOTIDE SEQUENCE [LARGE SCALE GENOMIC DNA]</scope>
    <source>
        <strain evidence="1 2">NS319</strain>
    </source>
</reference>
<dbReference type="Proteomes" id="UP000072867">
    <property type="component" value="Unassembled WGS sequence"/>
</dbReference>
<gene>
    <name evidence="1" type="ORF">NS319_09445</name>
</gene>
<evidence type="ECO:0000313" key="1">
    <source>
        <dbReference type="EMBL" id="KTT69860.1"/>
    </source>
</evidence>
<proteinExistence type="predicted"/>
<protein>
    <submittedName>
        <fullName evidence="1">Uncharacterized protein</fullName>
    </submittedName>
</protein>
<organism evidence="1 2">
    <name type="scientific">Sphingomonas sanguinis</name>
    <dbReference type="NCBI Taxonomy" id="33051"/>
    <lineage>
        <taxon>Bacteria</taxon>
        <taxon>Pseudomonadati</taxon>
        <taxon>Pseudomonadota</taxon>
        <taxon>Alphaproteobacteria</taxon>
        <taxon>Sphingomonadales</taxon>
        <taxon>Sphingomonadaceae</taxon>
        <taxon>Sphingomonas</taxon>
    </lineage>
</organism>
<dbReference type="RefSeq" id="WP_058733390.1">
    <property type="nucleotide sequence ID" value="NZ_LDTD01000060.1"/>
</dbReference>